<evidence type="ECO:0000313" key="3">
    <source>
        <dbReference type="EMBL" id="KAG1326944.1"/>
    </source>
</evidence>
<dbReference type="Proteomes" id="UP000797356">
    <property type="component" value="Chromosome 1"/>
</dbReference>
<gene>
    <name evidence="3" type="ORF">COCNU_01G008780</name>
</gene>
<evidence type="ECO:0000313" key="4">
    <source>
        <dbReference type="Proteomes" id="UP000797356"/>
    </source>
</evidence>
<dbReference type="PANTHER" id="PTHR31060">
    <property type="entry name" value="OSJNBA0011J08.25 PROTEIN-RELATED"/>
    <property type="match status" value="1"/>
</dbReference>
<dbReference type="UniPathway" id="UPA00143"/>
<dbReference type="GO" id="GO:0004672">
    <property type="term" value="F:protein kinase activity"/>
    <property type="evidence" value="ECO:0007669"/>
    <property type="project" value="InterPro"/>
</dbReference>
<dbReference type="SUPFAM" id="SSF54695">
    <property type="entry name" value="POZ domain"/>
    <property type="match status" value="1"/>
</dbReference>
<dbReference type="AlphaFoldDB" id="A0A8K0HVL9"/>
<dbReference type="InterPro" id="IPR038920">
    <property type="entry name" value="At3g05675-like"/>
</dbReference>
<accession>A0A8K0HVL9</accession>
<dbReference type="Gene3D" id="1.10.510.10">
    <property type="entry name" value="Transferase(Phosphotransferase) domain 1"/>
    <property type="match status" value="1"/>
</dbReference>
<reference evidence="3" key="2">
    <citation type="submission" date="2019-07" db="EMBL/GenBank/DDBJ databases">
        <authorList>
            <person name="Yang Y."/>
            <person name="Bocs S."/>
            <person name="Baudouin L."/>
        </authorList>
    </citation>
    <scope>NUCLEOTIDE SEQUENCE</scope>
    <source>
        <tissue evidence="3">Spear leaf of Hainan Tall coconut</tissue>
    </source>
</reference>
<feature type="domain" description="Protein kinase" evidence="2">
    <location>
        <begin position="1"/>
        <end position="121"/>
    </location>
</feature>
<protein>
    <submittedName>
        <fullName evidence="3">Putative BTB/POZ domain-containing protein</fullName>
    </submittedName>
</protein>
<dbReference type="InterPro" id="IPR011333">
    <property type="entry name" value="SKP1/BTB/POZ_sf"/>
</dbReference>
<sequence>MTTRVKGTLGYLAPEYAMWGKVSESCDVYSFGILLLELVSGRKPIEKLPGGVKRTITEWAEPLISKARFRELVDPRLRGDFDEAQLRRVIEAAILCVQGEPERRPDMREVVAIIQGSDTRVAAKREGTRIESIRYGEDLMAMDQNSDDDVDAYDHDDVDDDDNMRGGMFGNDGSVYGVFGKMDVQKMHDPYGQQTSKIPIRIGDRATSDVIVRLRTDEGRDNWFYCHSQILIEKSKYFADRLSEDWPTCQILDSRNCVEVYCREVEFNFHVSALRLLYITEPHTWHGVRNTLGILQVADHLGCHQMARDCIDYLEAVPWEEAEEEEILRTIPHLGSQYEQILARLQPVDPTAVLGIFISAIRFATSSPPPSMRELKSSAQDQLEYMLTEDDDVPILAFDNEVMKFEVKNCVRDLLNRFNHLIESFLSTSLDMNRMQDLQSLLSDISWLCQILSKMEMMKELIHYWVDASVNIVKSVEQADTNVDMLDARLKVVEVASKVLEATGFGNVILPPAKRLHVVKVWLPFVQRTRSLVGQVHPDGEESSSVRIDGEIWQNLESAFVSIVLTLPSQDQAEILAEWLRSEHVRYPDLTEAFEVWCYRSKVAKRRRASLGGVGTMT</sequence>
<comment type="caution">
    <text evidence="3">The sequence shown here is derived from an EMBL/GenBank/DDBJ whole genome shotgun (WGS) entry which is preliminary data.</text>
</comment>
<dbReference type="InterPro" id="IPR000719">
    <property type="entry name" value="Prot_kinase_dom"/>
</dbReference>
<dbReference type="Gene3D" id="3.30.710.10">
    <property type="entry name" value="Potassium Channel Kv1.1, Chain A"/>
    <property type="match status" value="1"/>
</dbReference>
<dbReference type="PROSITE" id="PS50011">
    <property type="entry name" value="PROTEIN_KINASE_DOM"/>
    <property type="match status" value="1"/>
</dbReference>
<evidence type="ECO:0000256" key="1">
    <source>
        <dbReference type="ARBA" id="ARBA00004906"/>
    </source>
</evidence>
<dbReference type="EMBL" id="CM017872">
    <property type="protein sequence ID" value="KAG1326944.1"/>
    <property type="molecule type" value="Genomic_DNA"/>
</dbReference>
<dbReference type="OrthoDB" id="1883777at2759"/>
<evidence type="ECO:0000259" key="2">
    <source>
        <dbReference type="PROSITE" id="PS50011"/>
    </source>
</evidence>
<dbReference type="SUPFAM" id="SSF56112">
    <property type="entry name" value="Protein kinase-like (PK-like)"/>
    <property type="match status" value="1"/>
</dbReference>
<dbReference type="Pfam" id="PF07714">
    <property type="entry name" value="PK_Tyr_Ser-Thr"/>
    <property type="match status" value="1"/>
</dbReference>
<comment type="pathway">
    <text evidence="1">Protein modification; protein ubiquitination.</text>
</comment>
<reference evidence="3" key="1">
    <citation type="journal article" date="2017" name="Gigascience">
        <title>The genome draft of coconut (Cocos nucifera).</title>
        <authorList>
            <person name="Xiao Y."/>
            <person name="Xu P."/>
            <person name="Fan H."/>
            <person name="Baudouin L."/>
            <person name="Xia W."/>
            <person name="Bocs S."/>
            <person name="Xu J."/>
            <person name="Li Q."/>
            <person name="Guo A."/>
            <person name="Zhou L."/>
            <person name="Li J."/>
            <person name="Wu Y."/>
            <person name="Ma Z."/>
            <person name="Armero A."/>
            <person name="Issali A.E."/>
            <person name="Liu N."/>
            <person name="Peng M."/>
            <person name="Yang Y."/>
        </authorList>
    </citation>
    <scope>NUCLEOTIDE SEQUENCE</scope>
    <source>
        <tissue evidence="3">Spear leaf of Hainan Tall coconut</tissue>
    </source>
</reference>
<dbReference type="GO" id="GO:0005524">
    <property type="term" value="F:ATP binding"/>
    <property type="evidence" value="ECO:0007669"/>
    <property type="project" value="InterPro"/>
</dbReference>
<dbReference type="PANTHER" id="PTHR31060:SF30">
    <property type="entry name" value="OS07G0668800 PROTEIN"/>
    <property type="match status" value="1"/>
</dbReference>
<proteinExistence type="predicted"/>
<name>A0A8K0HVL9_COCNU</name>
<dbReference type="GO" id="GO:0016567">
    <property type="term" value="P:protein ubiquitination"/>
    <property type="evidence" value="ECO:0007669"/>
    <property type="project" value="UniProtKB-UniPathway"/>
</dbReference>
<dbReference type="InterPro" id="IPR011009">
    <property type="entry name" value="Kinase-like_dom_sf"/>
</dbReference>
<keyword evidence="4" id="KW-1185">Reference proteome</keyword>
<organism evidence="3 4">
    <name type="scientific">Cocos nucifera</name>
    <name type="common">Coconut palm</name>
    <dbReference type="NCBI Taxonomy" id="13894"/>
    <lineage>
        <taxon>Eukaryota</taxon>
        <taxon>Viridiplantae</taxon>
        <taxon>Streptophyta</taxon>
        <taxon>Embryophyta</taxon>
        <taxon>Tracheophyta</taxon>
        <taxon>Spermatophyta</taxon>
        <taxon>Magnoliopsida</taxon>
        <taxon>Liliopsida</taxon>
        <taxon>Arecaceae</taxon>
        <taxon>Arecoideae</taxon>
        <taxon>Cocoseae</taxon>
        <taxon>Attaleinae</taxon>
        <taxon>Cocos</taxon>
    </lineage>
</organism>
<dbReference type="InterPro" id="IPR001245">
    <property type="entry name" value="Ser-Thr/Tyr_kinase_cat_dom"/>
</dbReference>